<proteinExistence type="predicted"/>
<organism evidence="2 3">
    <name type="scientific">Venturia nashicola</name>
    <dbReference type="NCBI Taxonomy" id="86259"/>
    <lineage>
        <taxon>Eukaryota</taxon>
        <taxon>Fungi</taxon>
        <taxon>Dikarya</taxon>
        <taxon>Ascomycota</taxon>
        <taxon>Pezizomycotina</taxon>
        <taxon>Dothideomycetes</taxon>
        <taxon>Pleosporomycetidae</taxon>
        <taxon>Venturiales</taxon>
        <taxon>Venturiaceae</taxon>
        <taxon>Venturia</taxon>
    </lineage>
</organism>
<sequence length="430" mass="48236">MMSEEDLALVKKHLALRKQQVERETKRSVSLHTMPPDYTEKNRQAHAKQRAEEANSSNTEPVTNENEHTAGSFDGEPDMMPDDQHPAAMRDGNDAKASRSDIARPLEDNARNGIGLEEAVEERPGSSNHFSPPFIQGGTIVRNRSQQLVSDNHSQKTANDGRWQPKAPGGWSDDFTSSIGRNLEIQGSPDSDGDDPEMRMAKAISKRGYDEEIARTLRPEVSQDVGDASKSDEAPLAEFPGQSNTSKLEIPVYESRPFDPYDPDSEPETLTELKTWFVAQIQTQLRDQIVIFPVRIHLVGTNDETHEIVGVHRDIPLRELKQLIYQTLEMKEELSDMELDARWMSDADWEFICDSTPSSVLGADSDEGGAMSPKQPVWAGNRHTLITSPNCANVLNMLKIRKGKDFISVQVIRRDDFRDAGEFMMEPILT</sequence>
<evidence type="ECO:0000313" key="3">
    <source>
        <dbReference type="Proteomes" id="UP000298493"/>
    </source>
</evidence>
<name>A0A4Z1PII7_9PEZI</name>
<feature type="region of interest" description="Disordered" evidence="1">
    <location>
        <begin position="15"/>
        <end position="197"/>
    </location>
</feature>
<feature type="compositionally biased region" description="Polar residues" evidence="1">
    <location>
        <begin position="54"/>
        <end position="64"/>
    </location>
</feature>
<reference evidence="2 3" key="1">
    <citation type="submission" date="2019-04" db="EMBL/GenBank/DDBJ databases">
        <title>High contiguity whole genome sequence and gene annotation resource for two Venturia nashicola isolates.</title>
        <authorList>
            <person name="Prokchorchik M."/>
            <person name="Won K."/>
            <person name="Lee Y."/>
            <person name="Choi E.D."/>
            <person name="Segonzac C."/>
            <person name="Sohn K.H."/>
        </authorList>
    </citation>
    <scope>NUCLEOTIDE SEQUENCE [LARGE SCALE GENOMIC DNA]</scope>
    <source>
        <strain evidence="2 3">PRI2</strain>
    </source>
</reference>
<dbReference type="AlphaFoldDB" id="A0A4Z1PII7"/>
<keyword evidence="3" id="KW-1185">Reference proteome</keyword>
<feature type="compositionally biased region" description="Polar residues" evidence="1">
    <location>
        <begin position="142"/>
        <end position="158"/>
    </location>
</feature>
<feature type="region of interest" description="Disordered" evidence="1">
    <location>
        <begin position="221"/>
        <end position="243"/>
    </location>
</feature>
<comment type="caution">
    <text evidence="2">The sequence shown here is derived from an EMBL/GenBank/DDBJ whole genome shotgun (WGS) entry which is preliminary data.</text>
</comment>
<accession>A0A4Z1PII7</accession>
<protein>
    <submittedName>
        <fullName evidence="2">Uncharacterized protein</fullName>
    </submittedName>
</protein>
<feature type="compositionally biased region" description="Basic and acidic residues" evidence="1">
    <location>
        <begin position="38"/>
        <end position="53"/>
    </location>
</feature>
<evidence type="ECO:0000313" key="2">
    <source>
        <dbReference type="EMBL" id="TID27717.1"/>
    </source>
</evidence>
<dbReference type="Proteomes" id="UP000298493">
    <property type="component" value="Unassembled WGS sequence"/>
</dbReference>
<evidence type="ECO:0000256" key="1">
    <source>
        <dbReference type="SAM" id="MobiDB-lite"/>
    </source>
</evidence>
<feature type="compositionally biased region" description="Basic and acidic residues" evidence="1">
    <location>
        <begin position="91"/>
        <end position="110"/>
    </location>
</feature>
<dbReference type="EMBL" id="SNSC02000001">
    <property type="protein sequence ID" value="TID27717.1"/>
    <property type="molecule type" value="Genomic_DNA"/>
</dbReference>
<gene>
    <name evidence="2" type="ORF">E6O75_ATG00484</name>
</gene>